<feature type="compositionally biased region" description="Low complexity" evidence="1">
    <location>
        <begin position="20"/>
        <end position="30"/>
    </location>
</feature>
<proteinExistence type="predicted"/>
<feature type="domain" description="CCHC-type" evidence="2">
    <location>
        <begin position="223"/>
        <end position="239"/>
    </location>
</feature>
<dbReference type="PANTHER" id="PTHR47331:SF6">
    <property type="entry name" value="DOUBLECORTIN DOMAIN-CONTAINING PROTEIN"/>
    <property type="match status" value="1"/>
</dbReference>
<reference evidence="3 4" key="1">
    <citation type="journal article" date="2017" name="PLoS Biol.">
        <title>The sea cucumber genome provides insights into morphological evolution and visceral regeneration.</title>
        <authorList>
            <person name="Zhang X."/>
            <person name="Sun L."/>
            <person name="Yuan J."/>
            <person name="Sun Y."/>
            <person name="Gao Y."/>
            <person name="Zhang L."/>
            <person name="Li S."/>
            <person name="Dai H."/>
            <person name="Hamel J.F."/>
            <person name="Liu C."/>
            <person name="Yu Y."/>
            <person name="Liu S."/>
            <person name="Lin W."/>
            <person name="Guo K."/>
            <person name="Jin S."/>
            <person name="Xu P."/>
            <person name="Storey K.B."/>
            <person name="Huan P."/>
            <person name="Zhang T."/>
            <person name="Zhou Y."/>
            <person name="Zhang J."/>
            <person name="Lin C."/>
            <person name="Li X."/>
            <person name="Xing L."/>
            <person name="Huo D."/>
            <person name="Sun M."/>
            <person name="Wang L."/>
            <person name="Mercier A."/>
            <person name="Li F."/>
            <person name="Yang H."/>
            <person name="Xiang J."/>
        </authorList>
    </citation>
    <scope>NUCLEOTIDE SEQUENCE [LARGE SCALE GENOMIC DNA]</scope>
    <source>
        <strain evidence="3">Shaxun</strain>
        <tissue evidence="3">Muscle</tissue>
    </source>
</reference>
<name>A0A2G8JFT9_STIJA</name>
<accession>A0A2G8JFT9</accession>
<comment type="caution">
    <text evidence="3">The sequence shown here is derived from an EMBL/GenBank/DDBJ whole genome shotgun (WGS) entry which is preliminary data.</text>
</comment>
<dbReference type="GO" id="GO:0003676">
    <property type="term" value="F:nucleic acid binding"/>
    <property type="evidence" value="ECO:0007669"/>
    <property type="project" value="InterPro"/>
</dbReference>
<dbReference type="OrthoDB" id="10071960at2759"/>
<dbReference type="AlphaFoldDB" id="A0A2G8JFT9"/>
<protein>
    <recommendedName>
        <fullName evidence="2">CCHC-type domain-containing protein</fullName>
    </recommendedName>
</protein>
<sequence>MIEEIADSDDIKDSSHRGSSRSTTSSAAVQARAKAQALKAKFEFTKKEANLRQQERELANALLLLGAEKDYAMAEAEAEVFEAAASEGGNAKVLVQKIYDIHVDRPELGLKRIWAHLDERHGSAEAVEHDLMRRLEEFPKIASRDNEQARVQNDPSFMLADAKAANNRMLQKSAVTVRMTGVKDKAKAPNCPIHNSAHELQDCRSFQEKSHEEKTLFVKDNRLCFKCLRPDHFSRNCKSQVKCETCSKDISP</sequence>
<evidence type="ECO:0000259" key="2">
    <source>
        <dbReference type="SMART" id="SM00343"/>
    </source>
</evidence>
<dbReference type="Proteomes" id="UP000230750">
    <property type="component" value="Unassembled WGS sequence"/>
</dbReference>
<evidence type="ECO:0000256" key="1">
    <source>
        <dbReference type="SAM" id="MobiDB-lite"/>
    </source>
</evidence>
<dbReference type="PANTHER" id="PTHR47331">
    <property type="entry name" value="PHD-TYPE DOMAIN-CONTAINING PROTEIN"/>
    <property type="match status" value="1"/>
</dbReference>
<evidence type="ECO:0000313" key="3">
    <source>
        <dbReference type="EMBL" id="PIK34624.1"/>
    </source>
</evidence>
<dbReference type="SMART" id="SM00343">
    <property type="entry name" value="ZnF_C2HC"/>
    <property type="match status" value="1"/>
</dbReference>
<organism evidence="3 4">
    <name type="scientific">Stichopus japonicus</name>
    <name type="common">Sea cucumber</name>
    <dbReference type="NCBI Taxonomy" id="307972"/>
    <lineage>
        <taxon>Eukaryota</taxon>
        <taxon>Metazoa</taxon>
        <taxon>Echinodermata</taxon>
        <taxon>Eleutherozoa</taxon>
        <taxon>Echinozoa</taxon>
        <taxon>Holothuroidea</taxon>
        <taxon>Aspidochirotacea</taxon>
        <taxon>Aspidochirotida</taxon>
        <taxon>Stichopodidae</taxon>
        <taxon>Apostichopus</taxon>
    </lineage>
</organism>
<dbReference type="GO" id="GO:0008270">
    <property type="term" value="F:zinc ion binding"/>
    <property type="evidence" value="ECO:0007669"/>
    <property type="project" value="InterPro"/>
</dbReference>
<evidence type="ECO:0000313" key="4">
    <source>
        <dbReference type="Proteomes" id="UP000230750"/>
    </source>
</evidence>
<dbReference type="EMBL" id="MRZV01002121">
    <property type="protein sequence ID" value="PIK34624.1"/>
    <property type="molecule type" value="Genomic_DNA"/>
</dbReference>
<dbReference type="InterPro" id="IPR001878">
    <property type="entry name" value="Znf_CCHC"/>
</dbReference>
<keyword evidence="4" id="KW-1185">Reference proteome</keyword>
<gene>
    <name evidence="3" type="ORF">BSL78_28552</name>
</gene>
<feature type="region of interest" description="Disordered" evidence="1">
    <location>
        <begin position="1"/>
        <end position="30"/>
    </location>
</feature>